<protein>
    <submittedName>
        <fullName evidence="7">Phosphate:Na+ symporter</fullName>
    </submittedName>
</protein>
<dbReference type="EMBL" id="FNLL01000003">
    <property type="protein sequence ID" value="SDT93218.1"/>
    <property type="molecule type" value="Genomic_DNA"/>
</dbReference>
<dbReference type="RefSeq" id="WP_092231232.1">
    <property type="nucleotide sequence ID" value="NZ_FNLL01000003.1"/>
</dbReference>
<keyword evidence="2" id="KW-1003">Cell membrane</keyword>
<feature type="transmembrane region" description="Helical" evidence="6">
    <location>
        <begin position="213"/>
        <end position="236"/>
    </location>
</feature>
<feature type="transmembrane region" description="Helical" evidence="6">
    <location>
        <begin position="6"/>
        <end position="23"/>
    </location>
</feature>
<name>A0A1H2EEQ6_9BACT</name>
<comment type="subcellular location">
    <subcellularLocation>
        <location evidence="1">Cell membrane</location>
        <topology evidence="1">Multi-pass membrane protein</topology>
    </subcellularLocation>
</comment>
<dbReference type="InterPro" id="IPR003841">
    <property type="entry name" value="Na/Pi_transpt"/>
</dbReference>
<evidence type="ECO:0000256" key="4">
    <source>
        <dbReference type="ARBA" id="ARBA00022989"/>
    </source>
</evidence>
<feature type="transmembrane region" description="Helical" evidence="6">
    <location>
        <begin position="248"/>
        <end position="273"/>
    </location>
</feature>
<evidence type="ECO:0000256" key="6">
    <source>
        <dbReference type="SAM" id="Phobius"/>
    </source>
</evidence>
<evidence type="ECO:0000313" key="7">
    <source>
        <dbReference type="EMBL" id="SDT93218.1"/>
    </source>
</evidence>
<keyword evidence="5 6" id="KW-0472">Membrane</keyword>
<proteinExistence type="predicted"/>
<accession>A0A1H2EEQ6</accession>
<keyword evidence="4 6" id="KW-1133">Transmembrane helix</keyword>
<dbReference type="GO" id="GO:0005436">
    <property type="term" value="F:sodium:phosphate symporter activity"/>
    <property type="evidence" value="ECO:0007669"/>
    <property type="project" value="InterPro"/>
</dbReference>
<feature type="transmembrane region" description="Helical" evidence="6">
    <location>
        <begin position="84"/>
        <end position="107"/>
    </location>
</feature>
<dbReference type="Proteomes" id="UP000199608">
    <property type="component" value="Unassembled WGS sequence"/>
</dbReference>
<organism evidence="7 8">
    <name type="scientific">Desulfobacula phenolica</name>
    <dbReference type="NCBI Taxonomy" id="90732"/>
    <lineage>
        <taxon>Bacteria</taxon>
        <taxon>Pseudomonadati</taxon>
        <taxon>Thermodesulfobacteriota</taxon>
        <taxon>Desulfobacteria</taxon>
        <taxon>Desulfobacterales</taxon>
        <taxon>Desulfobacteraceae</taxon>
        <taxon>Desulfobacula</taxon>
    </lineage>
</organism>
<dbReference type="Pfam" id="PF02690">
    <property type="entry name" value="Na_Pi_cotrans"/>
    <property type="match status" value="2"/>
</dbReference>
<sequence length="557" mass="62124">MFDFDYWKLLAGLGIFLFGMQVLESSVKDLSGKAFRRIIRDYTNTRLKAIANGTLVTALLQSSSAVSLMVLAFVGAGIMSMENAFGIILGSNIGTTLTAWIVATLGFKIKIETFALPFIGIGSAGLILFKPDTRFYHINRLIIGFGFLFLGLDYMKTSVENFSQNFNPEQFQNLALWMCLVIGTVITALMQASAATIAITLTALNSQLMSFEMAAAMVIGANIGTTVTVLLGAIGATPPKKRVAASHLFFNIVTGIIAFLGLPAMTMIVQFFVDVSTNGPVGLALFHTIFNVTGVLIFLPFVHMMTTFLVRFFPERKAELSIHIANTPVEEVEAAVIALKNEIIHLLQECRLYTLRSLSIDKHLVFEEPLPFEKNNKKKMSVEDFYSSIKLLHSSIIAYYSQIQSHKLDEAVAQDIEKAILASRNIMNAAKNFKGIRSDFDEFESSDSAFLNHQYDRFRERLISLYHEINAVLYLNDSELQFNTIIDAFNKVELADNEFIQNTVQASSMDKKEQLDLSTLFLVNRLFTQACRMLIFGIKDLVLTQEKKVAFDKAVEP</sequence>
<reference evidence="8" key="1">
    <citation type="submission" date="2016-10" db="EMBL/GenBank/DDBJ databases">
        <authorList>
            <person name="Varghese N."/>
            <person name="Submissions S."/>
        </authorList>
    </citation>
    <scope>NUCLEOTIDE SEQUENCE [LARGE SCALE GENOMIC DNA]</scope>
    <source>
        <strain evidence="8">DSM 3384</strain>
    </source>
</reference>
<gene>
    <name evidence="7" type="ORF">SAMN04487931_10337</name>
</gene>
<evidence type="ECO:0000256" key="2">
    <source>
        <dbReference type="ARBA" id="ARBA00022475"/>
    </source>
</evidence>
<dbReference type="NCBIfam" id="NF037997">
    <property type="entry name" value="Na_Pi_symport"/>
    <property type="match status" value="1"/>
</dbReference>
<evidence type="ECO:0000256" key="3">
    <source>
        <dbReference type="ARBA" id="ARBA00022692"/>
    </source>
</evidence>
<feature type="transmembrane region" description="Helical" evidence="6">
    <location>
        <begin position="55"/>
        <end position="78"/>
    </location>
</feature>
<keyword evidence="8" id="KW-1185">Reference proteome</keyword>
<dbReference type="GO" id="GO:0044341">
    <property type="term" value="P:sodium-dependent phosphate transport"/>
    <property type="evidence" value="ECO:0007669"/>
    <property type="project" value="InterPro"/>
</dbReference>
<feature type="transmembrane region" description="Helical" evidence="6">
    <location>
        <begin position="114"/>
        <end position="129"/>
    </location>
</feature>
<feature type="transmembrane region" description="Helical" evidence="6">
    <location>
        <begin position="135"/>
        <end position="154"/>
    </location>
</feature>
<dbReference type="GO" id="GO:0005886">
    <property type="term" value="C:plasma membrane"/>
    <property type="evidence" value="ECO:0007669"/>
    <property type="project" value="UniProtKB-SubCell"/>
</dbReference>
<dbReference type="AlphaFoldDB" id="A0A1H2EEQ6"/>
<dbReference type="PANTHER" id="PTHR10010">
    <property type="entry name" value="SOLUTE CARRIER FAMILY 34 SODIUM PHOSPHATE , MEMBER 2-RELATED"/>
    <property type="match status" value="1"/>
</dbReference>
<evidence type="ECO:0000256" key="1">
    <source>
        <dbReference type="ARBA" id="ARBA00004651"/>
    </source>
</evidence>
<feature type="transmembrane region" description="Helical" evidence="6">
    <location>
        <begin position="174"/>
        <end position="201"/>
    </location>
</feature>
<dbReference type="PANTHER" id="PTHR10010:SF46">
    <property type="entry name" value="SODIUM-DEPENDENT PHOSPHATE TRANSPORT PROTEIN 2B"/>
    <property type="match status" value="1"/>
</dbReference>
<evidence type="ECO:0000313" key="8">
    <source>
        <dbReference type="Proteomes" id="UP000199608"/>
    </source>
</evidence>
<keyword evidence="3 6" id="KW-0812">Transmembrane</keyword>
<evidence type="ECO:0000256" key="5">
    <source>
        <dbReference type="ARBA" id="ARBA00023136"/>
    </source>
</evidence>
<feature type="transmembrane region" description="Helical" evidence="6">
    <location>
        <begin position="285"/>
        <end position="310"/>
    </location>
</feature>